<dbReference type="Gene3D" id="3.20.20.30">
    <property type="entry name" value="Luciferase-like domain"/>
    <property type="match status" value="1"/>
</dbReference>
<dbReference type="EMBL" id="JBHSFK010000054">
    <property type="protein sequence ID" value="MFC4507324.1"/>
    <property type="molecule type" value="Genomic_DNA"/>
</dbReference>
<proteinExistence type="predicted"/>
<dbReference type="PANTHER" id="PTHR30137:SF8">
    <property type="entry name" value="BLR5498 PROTEIN"/>
    <property type="match status" value="1"/>
</dbReference>
<keyword evidence="2" id="KW-0503">Monooxygenase</keyword>
<dbReference type="RefSeq" id="WP_381181853.1">
    <property type="nucleotide sequence ID" value="NZ_JBHSFK010000054.1"/>
</dbReference>
<dbReference type="InterPro" id="IPR050766">
    <property type="entry name" value="Bact_Lucif_Oxidored"/>
</dbReference>
<reference evidence="5" key="1">
    <citation type="journal article" date="2019" name="Int. J. Syst. Evol. Microbiol.">
        <title>The Global Catalogue of Microorganisms (GCM) 10K type strain sequencing project: providing services to taxonomists for standard genome sequencing and annotation.</title>
        <authorList>
            <consortium name="The Broad Institute Genomics Platform"/>
            <consortium name="The Broad Institute Genome Sequencing Center for Infectious Disease"/>
            <person name="Wu L."/>
            <person name="Ma J."/>
        </authorList>
    </citation>
    <scope>NUCLEOTIDE SEQUENCE [LARGE SCALE GENOMIC DNA]</scope>
    <source>
        <strain evidence="5">CGMCC 4.7177</strain>
    </source>
</reference>
<evidence type="ECO:0000313" key="5">
    <source>
        <dbReference type="Proteomes" id="UP001595839"/>
    </source>
</evidence>
<dbReference type="Pfam" id="PF00296">
    <property type="entry name" value="Bac_luciferase"/>
    <property type="match status" value="1"/>
</dbReference>
<dbReference type="PANTHER" id="PTHR30137">
    <property type="entry name" value="LUCIFERASE-LIKE MONOOXYGENASE"/>
    <property type="match status" value="1"/>
</dbReference>
<evidence type="ECO:0000256" key="2">
    <source>
        <dbReference type="ARBA" id="ARBA00023033"/>
    </source>
</evidence>
<keyword evidence="1 4" id="KW-0560">Oxidoreductase</keyword>
<gene>
    <name evidence="4" type="ORF">ACFPIH_49305</name>
</gene>
<sequence length="180" mass="19293">MPTAVMPRALQDPLPVWIGAGGSPGSVVRAGAAGLPLILGYIGGTPEHLRQLVDLYHAAGAEAGHADRLEVGVAVHYFAGRSQDEAASTYRHYHEFLRPKRSGGPGFSVSPQAFSEGLRPGRHLMIGTADQVTEKLLLLHEAVPFDRVQALVDWGGLPDHLVRESLDRLGTDIAPILRNT</sequence>
<accession>A0ABV9B6N0</accession>
<protein>
    <submittedName>
        <fullName evidence="4">LLM class flavin-dependent oxidoreductase</fullName>
        <ecNumber evidence="4">1.-.-.-</ecNumber>
    </submittedName>
</protein>
<dbReference type="GO" id="GO:0016491">
    <property type="term" value="F:oxidoreductase activity"/>
    <property type="evidence" value="ECO:0007669"/>
    <property type="project" value="UniProtKB-KW"/>
</dbReference>
<dbReference type="Proteomes" id="UP001595839">
    <property type="component" value="Unassembled WGS sequence"/>
</dbReference>
<name>A0ABV9B6N0_9ACTN</name>
<dbReference type="InterPro" id="IPR036661">
    <property type="entry name" value="Luciferase-like_sf"/>
</dbReference>
<dbReference type="SUPFAM" id="SSF51679">
    <property type="entry name" value="Bacterial luciferase-like"/>
    <property type="match status" value="1"/>
</dbReference>
<evidence type="ECO:0000256" key="1">
    <source>
        <dbReference type="ARBA" id="ARBA00023002"/>
    </source>
</evidence>
<feature type="domain" description="Luciferase-like" evidence="3">
    <location>
        <begin position="4"/>
        <end position="142"/>
    </location>
</feature>
<organism evidence="4 5">
    <name type="scientific">Streptomyces vulcanius</name>
    <dbReference type="NCBI Taxonomy" id="1441876"/>
    <lineage>
        <taxon>Bacteria</taxon>
        <taxon>Bacillati</taxon>
        <taxon>Actinomycetota</taxon>
        <taxon>Actinomycetes</taxon>
        <taxon>Kitasatosporales</taxon>
        <taxon>Streptomycetaceae</taxon>
        <taxon>Streptomyces</taxon>
    </lineage>
</organism>
<dbReference type="InterPro" id="IPR011251">
    <property type="entry name" value="Luciferase-like_dom"/>
</dbReference>
<evidence type="ECO:0000259" key="3">
    <source>
        <dbReference type="Pfam" id="PF00296"/>
    </source>
</evidence>
<comment type="caution">
    <text evidence="4">The sequence shown here is derived from an EMBL/GenBank/DDBJ whole genome shotgun (WGS) entry which is preliminary data.</text>
</comment>
<dbReference type="EC" id="1.-.-.-" evidence="4"/>
<keyword evidence="5" id="KW-1185">Reference proteome</keyword>
<evidence type="ECO:0000313" key="4">
    <source>
        <dbReference type="EMBL" id="MFC4507324.1"/>
    </source>
</evidence>